<keyword evidence="1" id="KW-0732">Signal</keyword>
<dbReference type="SUPFAM" id="SSF52833">
    <property type="entry name" value="Thioredoxin-like"/>
    <property type="match status" value="1"/>
</dbReference>
<accession>A0A6S6SQR3</accession>
<evidence type="ECO:0000259" key="2">
    <source>
        <dbReference type="PROSITE" id="PS51352"/>
    </source>
</evidence>
<dbReference type="EMBL" id="CACVAZ010000035">
    <property type="protein sequence ID" value="CAA6807022.1"/>
    <property type="molecule type" value="Genomic_DNA"/>
</dbReference>
<feature type="domain" description="Thioredoxin" evidence="2">
    <location>
        <begin position="76"/>
        <end position="240"/>
    </location>
</feature>
<sequence length="240" mass="26882">MGLTKISILTAMMLLNTGCAFGLFGDKPQTKLTPTKLTQKTTKPMPISSVQNPSLMSIAPECSDDLNAQNSCQKSPIKAQELKPKKVVTQMGEEVHKLESIQGQKITIVERPTGYVFPEFKNKIVILEMFGKNCSHCLKEMPIMNKLRQQYSNNLEIVALQVEGKMSPLQANALIRRHKISYPIISGSTATNLQYHVQNTYGWTGVLPFIMLIKNGVTEFTYKGQVSYDEINSDIRSLLR</sequence>
<reference evidence="3" key="1">
    <citation type="submission" date="2020-01" db="EMBL/GenBank/DDBJ databases">
        <authorList>
            <person name="Meier V. D."/>
            <person name="Meier V D."/>
        </authorList>
    </citation>
    <scope>NUCLEOTIDE SEQUENCE</scope>
    <source>
        <strain evidence="3">HLG_WM_MAG_02</strain>
    </source>
</reference>
<protein>
    <recommendedName>
        <fullName evidence="2">Thioredoxin domain-containing protein</fullName>
    </recommendedName>
</protein>
<dbReference type="InterPro" id="IPR013766">
    <property type="entry name" value="Thioredoxin_domain"/>
</dbReference>
<name>A0A6S6SQR3_9BACT</name>
<gene>
    <name evidence="3" type="ORF">HELGO_WM33587</name>
</gene>
<dbReference type="GO" id="GO:0016209">
    <property type="term" value="F:antioxidant activity"/>
    <property type="evidence" value="ECO:0007669"/>
    <property type="project" value="InterPro"/>
</dbReference>
<dbReference type="GO" id="GO:0016491">
    <property type="term" value="F:oxidoreductase activity"/>
    <property type="evidence" value="ECO:0007669"/>
    <property type="project" value="InterPro"/>
</dbReference>
<evidence type="ECO:0000313" key="3">
    <source>
        <dbReference type="EMBL" id="CAA6807022.1"/>
    </source>
</evidence>
<dbReference type="InterPro" id="IPR036249">
    <property type="entry name" value="Thioredoxin-like_sf"/>
</dbReference>
<evidence type="ECO:0000256" key="1">
    <source>
        <dbReference type="SAM" id="SignalP"/>
    </source>
</evidence>
<dbReference type="AlphaFoldDB" id="A0A6S6SQR3"/>
<proteinExistence type="predicted"/>
<dbReference type="InterPro" id="IPR000866">
    <property type="entry name" value="AhpC/TSA"/>
</dbReference>
<feature type="signal peptide" evidence="1">
    <location>
        <begin position="1"/>
        <end position="22"/>
    </location>
</feature>
<dbReference type="Pfam" id="PF00578">
    <property type="entry name" value="AhpC-TSA"/>
    <property type="match status" value="1"/>
</dbReference>
<organism evidence="3">
    <name type="scientific">uncultured Sulfurovum sp</name>
    <dbReference type="NCBI Taxonomy" id="269237"/>
    <lineage>
        <taxon>Bacteria</taxon>
        <taxon>Pseudomonadati</taxon>
        <taxon>Campylobacterota</taxon>
        <taxon>Epsilonproteobacteria</taxon>
        <taxon>Campylobacterales</taxon>
        <taxon>Sulfurovaceae</taxon>
        <taxon>Sulfurovum</taxon>
        <taxon>environmental samples</taxon>
    </lineage>
</organism>
<dbReference type="PANTHER" id="PTHR42852">
    <property type="entry name" value="THIOL:DISULFIDE INTERCHANGE PROTEIN DSBE"/>
    <property type="match status" value="1"/>
</dbReference>
<feature type="chain" id="PRO_5028243977" description="Thioredoxin domain-containing protein" evidence="1">
    <location>
        <begin position="23"/>
        <end position="240"/>
    </location>
</feature>
<dbReference type="PANTHER" id="PTHR42852:SF17">
    <property type="entry name" value="THIOREDOXIN-LIKE PROTEIN HI_1115"/>
    <property type="match status" value="1"/>
</dbReference>
<dbReference type="InterPro" id="IPR050553">
    <property type="entry name" value="Thioredoxin_ResA/DsbE_sf"/>
</dbReference>
<dbReference type="PROSITE" id="PS51352">
    <property type="entry name" value="THIOREDOXIN_2"/>
    <property type="match status" value="1"/>
</dbReference>
<dbReference type="CDD" id="cd02966">
    <property type="entry name" value="TlpA_like_family"/>
    <property type="match status" value="1"/>
</dbReference>
<dbReference type="Gene3D" id="3.40.30.10">
    <property type="entry name" value="Glutaredoxin"/>
    <property type="match status" value="1"/>
</dbReference>